<name>A0ABS9EG09_9FLAO</name>
<proteinExistence type="inferred from homology"/>
<feature type="domain" description="Peptidase M16 C-terminal" evidence="7">
    <location>
        <begin position="688"/>
        <end position="866"/>
    </location>
</feature>
<dbReference type="InterPro" id="IPR011249">
    <property type="entry name" value="Metalloenz_LuxS/M16"/>
</dbReference>
<dbReference type="Pfam" id="PF00675">
    <property type="entry name" value="Peptidase_M16"/>
    <property type="match status" value="1"/>
</dbReference>
<evidence type="ECO:0000256" key="2">
    <source>
        <dbReference type="ARBA" id="ARBA00022670"/>
    </source>
</evidence>
<dbReference type="RefSeq" id="WP_236132920.1">
    <property type="nucleotide sequence ID" value="NZ_JAKGTH010000006.1"/>
</dbReference>
<evidence type="ECO:0000256" key="3">
    <source>
        <dbReference type="ARBA" id="ARBA00022801"/>
    </source>
</evidence>
<comment type="similarity">
    <text evidence="1">Belongs to the peptidase M16 family.</text>
</comment>
<keyword evidence="2" id="KW-0645">Protease</keyword>
<evidence type="ECO:0000256" key="1">
    <source>
        <dbReference type="ARBA" id="ARBA00007261"/>
    </source>
</evidence>
<sequence length="938" mass="105675">MQKIIIVLFLFLICGISVFSQEENSLNRIPLDTAVKIGKLPNGITYYIRKNSEPRERAELNLVIKAGSLQENDLQKGLAHFTEHMAFNGTKSFPKNDLIDYLQKSGVRFGADLNAYTGFDETVYQLPIPTDDPKLLESAFQILSEWAGDISFEAEEIENERGVIIEEERQRGKNVSERLSKKLMPILLANSRYRDRLPIGETAVINNFEHKTLKAYYNDYYRPELQAVIAVGDFKIEMVEELIIKNFSSLTEKGNSPELKEYLIPNNLEPLVKIATDPEFPYTVASIIYKHPETITRTEGDFRNAIIRSAASSMISNRVQEMVKNGNAPFLDAGVGYGPFQGGMVKMDAFSIQVVAKKPEELKEAIDGIMNEIDKMLKFGFTETEFERVKTTFMTSIEKSLMEKDKISSAGYLKQYLKHFTSGAAIMSLDYSYDFYKNNLEKITLKEVNEMGASFITAENQIILVQAPEESKDALPSEKTLSAWVNNKNRSVSEYIDDIIDAPLIEDKLLGAKVIKSKVHKSIKTTEVELSNGVRIVLKPTDFKNDEILFTAFSPGGVSLAKEAEITSAKMADNIIASSGIGKFNSNQLSKLLTGKSLGVGPYIGTYSEGIKGFSSKKDIESALKLIYLYFSHPRKDTVAFNRVMENTRVAIEGKSSNPMSVFQDTINTAMNGLGAWAASTTLKSLEKVSLDKSYNFYQERFADIGDFTFLFVGNFKTEQLLPLLEKYLGSLPSKNNKESFRDIGLKPLPGKVVKKVYRGLEDKAVVVLSYHDKYKYSKDNNLKLKALKSALETRLLERLREKESGVYSPSVSLSYVKIPSPYYSLAVSFSCASDRVEQLVEATRQEIEAMRAEGPTSLEIDKFVAQEKRQHEVALRTNNFWLSYLKNVYAKESDINSVNTYSRRLDNLKAQKMKKSARKLLDTEGSQELILLPENKK</sequence>
<reference evidence="8" key="1">
    <citation type="submission" date="2022-01" db="EMBL/GenBank/DDBJ databases">
        <title>Gillisia lutea sp. nov., isolated from marine plastic residues from the Malvarosa beach (Valencia, Spain).</title>
        <authorList>
            <person name="Vidal-Verdu A."/>
            <person name="Molina-Menor E."/>
            <person name="Satari L."/>
            <person name="Pascual J."/>
            <person name="Pereto J."/>
            <person name="Porcar M."/>
        </authorList>
    </citation>
    <scope>NUCLEOTIDE SEQUENCE</scope>
    <source>
        <strain evidence="8">M10.2A</strain>
    </source>
</reference>
<dbReference type="Pfam" id="PF05193">
    <property type="entry name" value="Peptidase_M16_C"/>
    <property type="match status" value="2"/>
</dbReference>
<evidence type="ECO:0000313" key="9">
    <source>
        <dbReference type="Proteomes" id="UP001179363"/>
    </source>
</evidence>
<evidence type="ECO:0000256" key="4">
    <source>
        <dbReference type="ARBA" id="ARBA00022833"/>
    </source>
</evidence>
<evidence type="ECO:0000259" key="7">
    <source>
        <dbReference type="Pfam" id="PF05193"/>
    </source>
</evidence>
<protein>
    <submittedName>
        <fullName evidence="8">Insulinase family protein</fullName>
    </submittedName>
</protein>
<keyword evidence="9" id="KW-1185">Reference proteome</keyword>
<accession>A0ABS9EG09</accession>
<dbReference type="InterPro" id="IPR007863">
    <property type="entry name" value="Peptidase_M16_C"/>
</dbReference>
<dbReference type="EMBL" id="JAKGTH010000006">
    <property type="protein sequence ID" value="MCF4100784.1"/>
    <property type="molecule type" value="Genomic_DNA"/>
</dbReference>
<organism evidence="8 9">
    <name type="scientific">Gillisia lutea</name>
    <dbReference type="NCBI Taxonomy" id="2909668"/>
    <lineage>
        <taxon>Bacteria</taxon>
        <taxon>Pseudomonadati</taxon>
        <taxon>Bacteroidota</taxon>
        <taxon>Flavobacteriia</taxon>
        <taxon>Flavobacteriales</taxon>
        <taxon>Flavobacteriaceae</taxon>
        <taxon>Gillisia</taxon>
    </lineage>
</organism>
<feature type="domain" description="Peptidase M16 N-terminal" evidence="6">
    <location>
        <begin position="50"/>
        <end position="185"/>
    </location>
</feature>
<dbReference type="Gene3D" id="3.30.830.10">
    <property type="entry name" value="Metalloenzyme, LuxS/M16 peptidase-like"/>
    <property type="match status" value="4"/>
</dbReference>
<evidence type="ECO:0000256" key="5">
    <source>
        <dbReference type="ARBA" id="ARBA00023049"/>
    </source>
</evidence>
<feature type="domain" description="Peptidase M16 C-terminal" evidence="7">
    <location>
        <begin position="208"/>
        <end position="392"/>
    </location>
</feature>
<dbReference type="InterPro" id="IPR011765">
    <property type="entry name" value="Pept_M16_N"/>
</dbReference>
<gene>
    <name evidence="8" type="ORF">L1I30_03810</name>
</gene>
<dbReference type="PANTHER" id="PTHR43690:SF34">
    <property type="entry name" value="ZINC PROTEASE PQQL-LIKE"/>
    <property type="match status" value="1"/>
</dbReference>
<dbReference type="Proteomes" id="UP001179363">
    <property type="component" value="Unassembled WGS sequence"/>
</dbReference>
<keyword evidence="5" id="KW-0482">Metalloprotease</keyword>
<dbReference type="PANTHER" id="PTHR43690">
    <property type="entry name" value="NARDILYSIN"/>
    <property type="match status" value="1"/>
</dbReference>
<dbReference type="InterPro" id="IPR050626">
    <property type="entry name" value="Peptidase_M16"/>
</dbReference>
<dbReference type="SUPFAM" id="SSF63411">
    <property type="entry name" value="LuxS/MPP-like metallohydrolase"/>
    <property type="match status" value="4"/>
</dbReference>
<keyword evidence="3" id="KW-0378">Hydrolase</keyword>
<comment type="caution">
    <text evidence="8">The sequence shown here is derived from an EMBL/GenBank/DDBJ whole genome shotgun (WGS) entry which is preliminary data.</text>
</comment>
<evidence type="ECO:0000259" key="6">
    <source>
        <dbReference type="Pfam" id="PF00675"/>
    </source>
</evidence>
<keyword evidence="4" id="KW-0862">Zinc</keyword>
<evidence type="ECO:0000313" key="8">
    <source>
        <dbReference type="EMBL" id="MCF4100784.1"/>
    </source>
</evidence>